<dbReference type="PRINTS" id="PR00385">
    <property type="entry name" value="P450"/>
</dbReference>
<evidence type="ECO:0000256" key="5">
    <source>
        <dbReference type="ARBA" id="ARBA00023002"/>
    </source>
</evidence>
<dbReference type="GO" id="GO:0020037">
    <property type="term" value="F:heme binding"/>
    <property type="evidence" value="ECO:0007669"/>
    <property type="project" value="InterPro"/>
</dbReference>
<evidence type="ECO:0000256" key="6">
    <source>
        <dbReference type="ARBA" id="ARBA00023004"/>
    </source>
</evidence>
<proteinExistence type="inferred from homology"/>
<evidence type="ECO:0000256" key="7">
    <source>
        <dbReference type="ARBA" id="ARBA00023033"/>
    </source>
</evidence>
<dbReference type="InterPro" id="IPR001128">
    <property type="entry name" value="Cyt_P450"/>
</dbReference>
<dbReference type="PANTHER" id="PTHR47953">
    <property type="entry name" value="OS08G0105600 PROTEIN"/>
    <property type="match status" value="1"/>
</dbReference>
<dbReference type="PRINTS" id="PR00463">
    <property type="entry name" value="EP450I"/>
</dbReference>
<accession>A0A4D6KQ43</accession>
<comment type="cofactor">
    <cofactor evidence="1 8">
        <name>heme</name>
        <dbReference type="ChEBI" id="CHEBI:30413"/>
    </cofactor>
</comment>
<keyword evidence="5 9" id="KW-0560">Oxidoreductase</keyword>
<evidence type="ECO:0000256" key="1">
    <source>
        <dbReference type="ARBA" id="ARBA00001971"/>
    </source>
</evidence>
<dbReference type="PANTHER" id="PTHR47953:SF16">
    <property type="entry name" value="CYTOCHROME P450 71D8"/>
    <property type="match status" value="1"/>
</dbReference>
<evidence type="ECO:0000256" key="2">
    <source>
        <dbReference type="ARBA" id="ARBA00010617"/>
    </source>
</evidence>
<evidence type="ECO:0000313" key="11">
    <source>
        <dbReference type="Proteomes" id="UP000501690"/>
    </source>
</evidence>
<keyword evidence="3 8" id="KW-0349">Heme</keyword>
<dbReference type="CDD" id="cd11072">
    <property type="entry name" value="CYP71-like"/>
    <property type="match status" value="1"/>
</dbReference>
<reference evidence="10 11" key="1">
    <citation type="submission" date="2019-04" db="EMBL/GenBank/DDBJ databases">
        <title>An improved genome assembly and genetic linkage map for asparagus bean, Vigna unguiculata ssp. sesquipedialis.</title>
        <authorList>
            <person name="Xia Q."/>
            <person name="Zhang R."/>
            <person name="Dong Y."/>
        </authorList>
    </citation>
    <scope>NUCLEOTIDE SEQUENCE [LARGE SCALE GENOMIC DNA]</scope>
    <source>
        <tissue evidence="10">Leaf</tissue>
    </source>
</reference>
<dbReference type="Proteomes" id="UP000501690">
    <property type="component" value="Linkage Group LG2"/>
</dbReference>
<dbReference type="Pfam" id="PF00067">
    <property type="entry name" value="p450"/>
    <property type="match status" value="1"/>
</dbReference>
<dbReference type="InterPro" id="IPR052306">
    <property type="entry name" value="CYP450_71D"/>
</dbReference>
<evidence type="ECO:0000256" key="3">
    <source>
        <dbReference type="ARBA" id="ARBA00022617"/>
    </source>
</evidence>
<dbReference type="PROSITE" id="PS00086">
    <property type="entry name" value="CYTOCHROME_P450"/>
    <property type="match status" value="1"/>
</dbReference>
<dbReference type="GO" id="GO:0005506">
    <property type="term" value="F:iron ion binding"/>
    <property type="evidence" value="ECO:0007669"/>
    <property type="project" value="InterPro"/>
</dbReference>
<evidence type="ECO:0000256" key="8">
    <source>
        <dbReference type="PIRSR" id="PIRSR602401-1"/>
    </source>
</evidence>
<comment type="similarity">
    <text evidence="2 9">Belongs to the cytochrome P450 family.</text>
</comment>
<dbReference type="InterPro" id="IPR017972">
    <property type="entry name" value="Cyt_P450_CS"/>
</dbReference>
<sequence>MPGQILLPAPKGMYSKLFPLKSKSVPSNLSGINFSASVSYTHLAFSPYGDYWRHMRKICTLELLSAKRVQSFSFIREDEVNKLIESIGACACRGSQVNVSKSVSSLVSSIVMRTAFGKKCEYEERLLCLLKEGAELAGGFDVADLFPSMKPLHLITGLKAKLEKMHEELDKILDNIISEHRSKHREGDAEENLVDVLLRIQQSATLDIPVTMDNIKAIIWADIFGAGTDTSSVVLEWSMSELLKNPRVMKKAQTEIREALNGKKRVSESEVQEVRYLKWVIKETLRLHPPGPLLPRECREACMIGGYEIAVKTKVIVNAWAIGRDPKHWYDAEKFIPERFDGTDFDFKGNNFEYIPFGGGRRMCPGILLGLANVQLPLAALLYHFDWEIPNGIKPEA</sequence>
<dbReference type="FunFam" id="1.10.630.10:FF:000043">
    <property type="entry name" value="Cytochrome P450 99A2"/>
    <property type="match status" value="1"/>
</dbReference>
<feature type="binding site" description="axial binding residue" evidence="8">
    <location>
        <position position="364"/>
    </location>
    <ligand>
        <name>heme</name>
        <dbReference type="ChEBI" id="CHEBI:30413"/>
    </ligand>
    <ligandPart>
        <name>Fe</name>
        <dbReference type="ChEBI" id="CHEBI:18248"/>
    </ligandPart>
</feature>
<keyword evidence="4 8" id="KW-0479">Metal-binding</keyword>
<dbReference type="InterPro" id="IPR036396">
    <property type="entry name" value="Cyt_P450_sf"/>
</dbReference>
<evidence type="ECO:0000313" key="10">
    <source>
        <dbReference type="EMBL" id="QCD79808.1"/>
    </source>
</evidence>
<dbReference type="AlphaFoldDB" id="A0A4D6KQ43"/>
<dbReference type="EMBL" id="CP039346">
    <property type="protein sequence ID" value="QCD79808.1"/>
    <property type="molecule type" value="Genomic_DNA"/>
</dbReference>
<organism evidence="10 11">
    <name type="scientific">Vigna unguiculata</name>
    <name type="common">Cowpea</name>
    <dbReference type="NCBI Taxonomy" id="3917"/>
    <lineage>
        <taxon>Eukaryota</taxon>
        <taxon>Viridiplantae</taxon>
        <taxon>Streptophyta</taxon>
        <taxon>Embryophyta</taxon>
        <taxon>Tracheophyta</taxon>
        <taxon>Spermatophyta</taxon>
        <taxon>Magnoliopsida</taxon>
        <taxon>eudicotyledons</taxon>
        <taxon>Gunneridae</taxon>
        <taxon>Pentapetalae</taxon>
        <taxon>rosids</taxon>
        <taxon>fabids</taxon>
        <taxon>Fabales</taxon>
        <taxon>Fabaceae</taxon>
        <taxon>Papilionoideae</taxon>
        <taxon>50 kb inversion clade</taxon>
        <taxon>NPAAA clade</taxon>
        <taxon>indigoferoid/millettioid clade</taxon>
        <taxon>Phaseoleae</taxon>
        <taxon>Vigna</taxon>
    </lineage>
</organism>
<keyword evidence="11" id="KW-1185">Reference proteome</keyword>
<evidence type="ECO:0000256" key="9">
    <source>
        <dbReference type="RuleBase" id="RU000461"/>
    </source>
</evidence>
<protein>
    <submittedName>
        <fullName evidence="10">Cytochrome P450</fullName>
    </submittedName>
</protein>
<dbReference type="InterPro" id="IPR002401">
    <property type="entry name" value="Cyt_P450_E_grp-I"/>
</dbReference>
<evidence type="ECO:0000256" key="4">
    <source>
        <dbReference type="ARBA" id="ARBA00022723"/>
    </source>
</evidence>
<dbReference type="GO" id="GO:0016705">
    <property type="term" value="F:oxidoreductase activity, acting on paired donors, with incorporation or reduction of molecular oxygen"/>
    <property type="evidence" value="ECO:0007669"/>
    <property type="project" value="InterPro"/>
</dbReference>
<gene>
    <name evidence="10" type="ORF">DEO72_LG2g126</name>
</gene>
<dbReference type="SUPFAM" id="SSF48264">
    <property type="entry name" value="Cytochrome P450"/>
    <property type="match status" value="1"/>
</dbReference>
<keyword evidence="6 8" id="KW-0408">Iron</keyword>
<keyword evidence="7 9" id="KW-0503">Monooxygenase</keyword>
<dbReference type="GO" id="GO:0004497">
    <property type="term" value="F:monooxygenase activity"/>
    <property type="evidence" value="ECO:0007669"/>
    <property type="project" value="UniProtKB-KW"/>
</dbReference>
<name>A0A4D6KQ43_VIGUN</name>
<dbReference type="Gene3D" id="1.10.630.10">
    <property type="entry name" value="Cytochrome P450"/>
    <property type="match status" value="1"/>
</dbReference>